<sequence>MRYVLALSAALLGGCDQQSSEGLAADPVRLKVLRAQCAADWRSVGEGVCRGAAEAYRRRFFAGHGGPEEYVALEELPPIPPTFDSPVDDEAETGRDALAAFASDTTR</sequence>
<organism evidence="2 3">
    <name type="scientific">Stutzerimonas chloritidismutans AW-1</name>
    <dbReference type="NCBI Taxonomy" id="1263865"/>
    <lineage>
        <taxon>Bacteria</taxon>
        <taxon>Pseudomonadati</taxon>
        <taxon>Pseudomonadota</taxon>
        <taxon>Gammaproteobacteria</taxon>
        <taxon>Pseudomonadales</taxon>
        <taxon>Pseudomonadaceae</taxon>
        <taxon>Stutzerimonas</taxon>
    </lineage>
</organism>
<gene>
    <name evidence="2" type="ORF">F753_19150</name>
</gene>
<dbReference type="Proteomes" id="UP000017822">
    <property type="component" value="Unassembled WGS sequence"/>
</dbReference>
<proteinExistence type="predicted"/>
<feature type="region of interest" description="Disordered" evidence="1">
    <location>
        <begin position="82"/>
        <end position="107"/>
    </location>
</feature>
<comment type="caution">
    <text evidence="2">The sequence shown here is derived from an EMBL/GenBank/DDBJ whole genome shotgun (WGS) entry which is preliminary data.</text>
</comment>
<accession>V4RX46</accession>
<dbReference type="AlphaFoldDB" id="V4RX46"/>
<protein>
    <recommendedName>
        <fullName evidence="4">Lipoprotein</fullName>
    </recommendedName>
</protein>
<dbReference type="PROSITE" id="PS51257">
    <property type="entry name" value="PROKAR_LIPOPROTEIN"/>
    <property type="match status" value="1"/>
</dbReference>
<dbReference type="EMBL" id="AOFQ01000058">
    <property type="protein sequence ID" value="ESQ97701.1"/>
    <property type="molecule type" value="Genomic_DNA"/>
</dbReference>
<dbReference type="RefSeq" id="WP_023446474.1">
    <property type="nucleotide sequence ID" value="NZ_AOFQ01000058.1"/>
</dbReference>
<name>V4RX46_STUCH</name>
<evidence type="ECO:0008006" key="4">
    <source>
        <dbReference type="Google" id="ProtNLM"/>
    </source>
</evidence>
<dbReference type="PATRIC" id="fig|1263865.4.peg.3693"/>
<evidence type="ECO:0000313" key="3">
    <source>
        <dbReference type="Proteomes" id="UP000017822"/>
    </source>
</evidence>
<reference evidence="2 3" key="1">
    <citation type="submission" date="2013-07" db="EMBL/GenBank/DDBJ databases">
        <authorList>
            <person name="Schaap P.J."/>
            <person name="Mehboob F."/>
            <person name="Oosterkamp M.J."/>
            <person name="de Vos W.M."/>
            <person name="Stams A.J.M."/>
            <person name="Koehorst J.J."/>
        </authorList>
    </citation>
    <scope>NUCLEOTIDE SEQUENCE [LARGE SCALE GENOMIC DNA]</scope>
    <source>
        <strain evidence="2 3">AW-1</strain>
    </source>
</reference>
<evidence type="ECO:0000256" key="1">
    <source>
        <dbReference type="SAM" id="MobiDB-lite"/>
    </source>
</evidence>
<evidence type="ECO:0000313" key="2">
    <source>
        <dbReference type="EMBL" id="ESQ97701.1"/>
    </source>
</evidence>